<dbReference type="OrthoDB" id="9808022at2"/>
<feature type="binding site" evidence="15">
    <location>
        <begin position="112"/>
        <end position="113"/>
    </location>
    <ligand>
        <name>S-adenosyl-L-methionine</name>
        <dbReference type="ChEBI" id="CHEBI:59789"/>
        <label>2</label>
    </ligand>
</feature>
<dbReference type="EC" id="1.3.98.3" evidence="14"/>
<feature type="binding site" evidence="15">
    <location>
        <position position="171"/>
    </location>
    <ligand>
        <name>S-adenosyl-L-methionine</name>
        <dbReference type="ChEBI" id="CHEBI:59789"/>
        <label>2</label>
    </ligand>
</feature>
<keyword evidence="5 14" id="KW-0004">4Fe-4S</keyword>
<evidence type="ECO:0000256" key="2">
    <source>
        <dbReference type="ARBA" id="ARBA00004785"/>
    </source>
</evidence>
<feature type="binding site" evidence="15">
    <location>
        <position position="54"/>
    </location>
    <ligand>
        <name>S-adenosyl-L-methionine</name>
        <dbReference type="ChEBI" id="CHEBI:59789"/>
        <label>1</label>
    </ligand>
</feature>
<evidence type="ECO:0000256" key="14">
    <source>
        <dbReference type="PIRNR" id="PIRNR000167"/>
    </source>
</evidence>
<keyword evidence="7 14" id="KW-0949">S-adenosyl-L-methionine</keyword>
<dbReference type="EMBL" id="OMOQ01000008">
    <property type="protein sequence ID" value="SPH25084.1"/>
    <property type="molecule type" value="Genomic_DNA"/>
</dbReference>
<feature type="binding site" evidence="15">
    <location>
        <position position="242"/>
    </location>
    <ligand>
        <name>S-adenosyl-L-methionine</name>
        <dbReference type="ChEBI" id="CHEBI:59789"/>
        <label>2</label>
    </ligand>
</feature>
<evidence type="ECO:0000256" key="7">
    <source>
        <dbReference type="ARBA" id="ARBA00022691"/>
    </source>
</evidence>
<evidence type="ECO:0000256" key="10">
    <source>
        <dbReference type="ARBA" id="ARBA00023004"/>
    </source>
</evidence>
<evidence type="ECO:0000256" key="16">
    <source>
        <dbReference type="PIRSR" id="PIRSR000167-2"/>
    </source>
</evidence>
<feature type="binding site" evidence="16">
    <location>
        <position position="64"/>
    </location>
    <ligand>
        <name>[4Fe-4S] cluster</name>
        <dbReference type="ChEBI" id="CHEBI:49883"/>
        <note>4Fe-4S-S-AdoMet</note>
    </ligand>
</feature>
<evidence type="ECO:0000259" key="17">
    <source>
        <dbReference type="PROSITE" id="PS51918"/>
    </source>
</evidence>
<dbReference type="SUPFAM" id="SSF102114">
    <property type="entry name" value="Radical SAM enzymes"/>
    <property type="match status" value="1"/>
</dbReference>
<dbReference type="GO" id="GO:0051989">
    <property type="term" value="F:coproporphyrinogen dehydrogenase activity"/>
    <property type="evidence" value="ECO:0007669"/>
    <property type="project" value="UniProtKB-EC"/>
</dbReference>
<evidence type="ECO:0000256" key="6">
    <source>
        <dbReference type="ARBA" id="ARBA00022490"/>
    </source>
</evidence>
<feature type="domain" description="Radical SAM core" evidence="17">
    <location>
        <begin position="45"/>
        <end position="278"/>
    </location>
</feature>
<evidence type="ECO:0000256" key="13">
    <source>
        <dbReference type="ARBA" id="ARBA00048321"/>
    </source>
</evidence>
<comment type="similarity">
    <text evidence="3 14">Belongs to the anaerobic coproporphyrinogen-III oxidase family.</text>
</comment>
<dbReference type="GO" id="GO:0046872">
    <property type="term" value="F:metal ion binding"/>
    <property type="evidence" value="ECO:0007669"/>
    <property type="project" value="UniProtKB-KW"/>
</dbReference>
<feature type="binding site" evidence="15">
    <location>
        <begin position="66"/>
        <end position="68"/>
    </location>
    <ligand>
        <name>S-adenosyl-L-methionine</name>
        <dbReference type="ChEBI" id="CHEBI:59789"/>
        <label>2</label>
    </ligand>
</feature>
<evidence type="ECO:0000313" key="19">
    <source>
        <dbReference type="Proteomes" id="UP000244924"/>
    </source>
</evidence>
<dbReference type="GO" id="GO:0051539">
    <property type="term" value="F:4 iron, 4 sulfur cluster binding"/>
    <property type="evidence" value="ECO:0007669"/>
    <property type="project" value="UniProtKB-KW"/>
</dbReference>
<keyword evidence="19" id="KW-1185">Reference proteome</keyword>
<organism evidence="18 19">
    <name type="scientific">Albidovulum aquaemixtae</name>
    <dbReference type="NCBI Taxonomy" id="1542388"/>
    <lineage>
        <taxon>Bacteria</taxon>
        <taxon>Pseudomonadati</taxon>
        <taxon>Pseudomonadota</taxon>
        <taxon>Alphaproteobacteria</taxon>
        <taxon>Rhodobacterales</taxon>
        <taxon>Paracoccaceae</taxon>
        <taxon>Albidovulum</taxon>
    </lineage>
</organism>
<dbReference type="InterPro" id="IPR058240">
    <property type="entry name" value="rSAM_sf"/>
</dbReference>
<dbReference type="SFLD" id="SFLDS00029">
    <property type="entry name" value="Radical_SAM"/>
    <property type="match status" value="1"/>
</dbReference>
<dbReference type="CDD" id="cd01335">
    <property type="entry name" value="Radical_SAM"/>
    <property type="match status" value="1"/>
</dbReference>
<comment type="subunit">
    <text evidence="4">Monomer.</text>
</comment>
<sequence length="451" mass="49182">MASESQLARLGLFDARVPRYTSYPTAPQFRPGIGGDTFRRWIGAIPEGSQISLYLHVPFCRRLCWFCACRTQGTATDEPVRAYVETLKAELRLLAEALPAGVTLSRMHWGGGTPTLLYAPLMRDLATAAFAVAPLASEGEFSVEIDPNEIDGARLDALAEAGMNRASIGVQDFDPAIQKTIGRDQSFEVTKAAVDGLRARGIASLNADILYGLPHQTKERIAASVQKLLSLSPDRVALYGYAHVPWMARRQVMIPSNALPRPEERLSLFEVARLLFEADGYVSIGIDHFALPEDGLARAALDGRLRRNFQGYTDDTAPVLIGLGASSISRFPQGYAQNAPATSAHVKAIREGRFSTARGHVFAGEDRLRARMIEALMCDFRIDAGELKRDFGVSQARLDSLFGEAQAAFGDMVERDGEGLAIPVRGRPLTRMIARVFDAYDLSQAGHSTAV</sequence>
<evidence type="ECO:0000256" key="15">
    <source>
        <dbReference type="PIRSR" id="PIRSR000167-1"/>
    </source>
</evidence>
<dbReference type="Gene3D" id="3.20.20.70">
    <property type="entry name" value="Aldolase class I"/>
    <property type="match status" value="1"/>
</dbReference>
<dbReference type="InterPro" id="IPR006638">
    <property type="entry name" value="Elp3/MiaA/NifB-like_rSAM"/>
</dbReference>
<comment type="subcellular location">
    <subcellularLocation>
        <location evidence="1 14">Cytoplasm</location>
    </subcellularLocation>
</comment>
<dbReference type="Gene3D" id="1.10.10.920">
    <property type="match status" value="1"/>
</dbReference>
<feature type="binding site" evidence="15">
    <location>
        <position position="183"/>
    </location>
    <ligand>
        <name>S-adenosyl-L-methionine</name>
        <dbReference type="ChEBI" id="CHEBI:59789"/>
        <label>2</label>
    </ligand>
</feature>
<dbReference type="AlphaFoldDB" id="A0A2R8BNY5"/>
<accession>A0A2R8BNY5</accession>
<comment type="catalytic activity">
    <reaction evidence="13 14">
        <text>coproporphyrinogen III + 2 S-adenosyl-L-methionine = protoporphyrinogen IX + 2 5'-deoxyadenosine + 2 L-methionine + 2 CO2</text>
        <dbReference type="Rhea" id="RHEA:15425"/>
        <dbReference type="ChEBI" id="CHEBI:16526"/>
        <dbReference type="ChEBI" id="CHEBI:17319"/>
        <dbReference type="ChEBI" id="CHEBI:57307"/>
        <dbReference type="ChEBI" id="CHEBI:57309"/>
        <dbReference type="ChEBI" id="CHEBI:57844"/>
        <dbReference type="ChEBI" id="CHEBI:59789"/>
        <dbReference type="EC" id="1.3.98.3"/>
    </reaction>
</comment>
<feature type="binding site" evidence="15">
    <location>
        <position position="144"/>
    </location>
    <ligand>
        <name>S-adenosyl-L-methionine</name>
        <dbReference type="ChEBI" id="CHEBI:59789"/>
        <label>1</label>
    </ligand>
</feature>
<evidence type="ECO:0000256" key="11">
    <source>
        <dbReference type="ARBA" id="ARBA00023014"/>
    </source>
</evidence>
<keyword evidence="8 14" id="KW-0479">Metal-binding</keyword>
<dbReference type="GO" id="GO:0005737">
    <property type="term" value="C:cytoplasm"/>
    <property type="evidence" value="ECO:0007669"/>
    <property type="project" value="UniProtKB-SubCell"/>
</dbReference>
<evidence type="ECO:0000256" key="1">
    <source>
        <dbReference type="ARBA" id="ARBA00004496"/>
    </source>
</evidence>
<dbReference type="PROSITE" id="PS51918">
    <property type="entry name" value="RADICAL_SAM"/>
    <property type="match status" value="1"/>
</dbReference>
<protein>
    <recommendedName>
        <fullName evidence="14">Coproporphyrinogen-III oxidase</fullName>
        <ecNumber evidence="14">1.3.98.3</ecNumber>
    </recommendedName>
</protein>
<dbReference type="Pfam" id="PF04055">
    <property type="entry name" value="Radical_SAM"/>
    <property type="match status" value="1"/>
</dbReference>
<evidence type="ECO:0000256" key="5">
    <source>
        <dbReference type="ARBA" id="ARBA00022485"/>
    </source>
</evidence>
<dbReference type="InterPro" id="IPR007197">
    <property type="entry name" value="rSAM"/>
</dbReference>
<dbReference type="PIRSF" id="PIRSF000167">
    <property type="entry name" value="HemN"/>
    <property type="match status" value="1"/>
</dbReference>
<feature type="binding site" evidence="16">
    <location>
        <position position="67"/>
    </location>
    <ligand>
        <name>[4Fe-4S] cluster</name>
        <dbReference type="ChEBI" id="CHEBI:49883"/>
        <note>4Fe-4S-S-AdoMet</note>
    </ligand>
</feature>
<feature type="binding site" evidence="15">
    <location>
        <position position="328"/>
    </location>
    <ligand>
        <name>S-adenosyl-L-methionine</name>
        <dbReference type="ChEBI" id="CHEBI:59789"/>
        <label>1</label>
    </ligand>
</feature>
<dbReference type="UniPathway" id="UPA00251">
    <property type="reaction ID" value="UER00323"/>
</dbReference>
<keyword evidence="10 14" id="KW-0408">Iron</keyword>
<dbReference type="NCBIfam" id="TIGR00538">
    <property type="entry name" value="hemN"/>
    <property type="match status" value="1"/>
</dbReference>
<name>A0A2R8BNY5_9RHOB</name>
<evidence type="ECO:0000256" key="8">
    <source>
        <dbReference type="ARBA" id="ARBA00022723"/>
    </source>
</evidence>
<dbReference type="InterPro" id="IPR034505">
    <property type="entry name" value="Coproporphyrinogen-III_oxidase"/>
</dbReference>
<dbReference type="RefSeq" id="WP_108855072.1">
    <property type="nucleotide sequence ID" value="NZ_OMOQ01000008.1"/>
</dbReference>
<keyword evidence="12 14" id="KW-0627">Porphyrin biosynthesis</keyword>
<dbReference type="SMART" id="SM00729">
    <property type="entry name" value="Elp3"/>
    <property type="match status" value="1"/>
</dbReference>
<dbReference type="GO" id="GO:0004109">
    <property type="term" value="F:coproporphyrinogen oxidase activity"/>
    <property type="evidence" value="ECO:0007669"/>
    <property type="project" value="InterPro"/>
</dbReference>
<evidence type="ECO:0000256" key="4">
    <source>
        <dbReference type="ARBA" id="ARBA00011245"/>
    </source>
</evidence>
<feature type="binding site" evidence="15">
    <location>
        <position position="111"/>
    </location>
    <ligand>
        <name>S-adenosyl-L-methionine</name>
        <dbReference type="ChEBI" id="CHEBI:59789"/>
        <label>1</label>
    </ligand>
</feature>
<feature type="binding site" evidence="15">
    <location>
        <position position="208"/>
    </location>
    <ligand>
        <name>S-adenosyl-L-methionine</name>
        <dbReference type="ChEBI" id="CHEBI:59789"/>
        <label>2</label>
    </ligand>
</feature>
<evidence type="ECO:0000256" key="12">
    <source>
        <dbReference type="ARBA" id="ARBA00023244"/>
    </source>
</evidence>
<keyword evidence="9 14" id="KW-0560">Oxidoreductase</keyword>
<feature type="binding site" evidence="16">
    <location>
        <position position="60"/>
    </location>
    <ligand>
        <name>[4Fe-4S] cluster</name>
        <dbReference type="ChEBI" id="CHEBI:49883"/>
        <note>4Fe-4S-S-AdoMet</note>
    </ligand>
</feature>
<gene>
    <name evidence="18" type="primary">hemN_2</name>
    <name evidence="18" type="ORF">DEA8626_04119</name>
</gene>
<dbReference type="GO" id="GO:0006782">
    <property type="term" value="P:protoporphyrinogen IX biosynthetic process"/>
    <property type="evidence" value="ECO:0007669"/>
    <property type="project" value="UniProtKB-UniPathway"/>
</dbReference>
<dbReference type="PANTHER" id="PTHR13932">
    <property type="entry name" value="COPROPORPHYRINIGEN III OXIDASE"/>
    <property type="match status" value="1"/>
</dbReference>
<evidence type="ECO:0000256" key="9">
    <source>
        <dbReference type="ARBA" id="ARBA00023002"/>
    </source>
</evidence>
<proteinExistence type="inferred from homology"/>
<dbReference type="InterPro" id="IPR013785">
    <property type="entry name" value="Aldolase_TIM"/>
</dbReference>
<dbReference type="SFLD" id="SFLDG01065">
    <property type="entry name" value="anaerobic_coproporphyrinogen-I"/>
    <property type="match status" value="1"/>
</dbReference>
<dbReference type="PANTHER" id="PTHR13932:SF6">
    <property type="entry name" value="OXYGEN-INDEPENDENT COPROPORPHYRINOGEN III OXIDASE"/>
    <property type="match status" value="1"/>
</dbReference>
<keyword evidence="6 14" id="KW-0963">Cytoplasm</keyword>
<reference evidence="18 19" key="1">
    <citation type="submission" date="2018-03" db="EMBL/GenBank/DDBJ databases">
        <authorList>
            <person name="Keele B.F."/>
        </authorList>
    </citation>
    <scope>NUCLEOTIDE SEQUENCE [LARGE SCALE GENOMIC DNA]</scope>
    <source>
        <strain evidence="18 19">CECT 8626</strain>
    </source>
</reference>
<dbReference type="InterPro" id="IPR004558">
    <property type="entry name" value="Coprogen_oxidase_HemN"/>
</dbReference>
<comment type="cofactor">
    <cofactor evidence="14 16">
        <name>[4Fe-4S] cluster</name>
        <dbReference type="ChEBI" id="CHEBI:49883"/>
    </cofactor>
    <text evidence="14 16">Binds 1 [4Fe-4S] cluster. The cluster is coordinated with 3 cysteines and an exchangeable S-adenosyl-L-methionine.</text>
</comment>
<keyword evidence="11 14" id="KW-0411">Iron-sulfur</keyword>
<evidence type="ECO:0000256" key="3">
    <source>
        <dbReference type="ARBA" id="ARBA00005493"/>
    </source>
</evidence>
<dbReference type="Proteomes" id="UP000244924">
    <property type="component" value="Unassembled WGS sequence"/>
</dbReference>
<comment type="pathway">
    <text evidence="2 14">Porphyrin-containing compound metabolism; protoporphyrin-IX biosynthesis; protoporphyrinogen-IX from coproporphyrinogen-III (AdoMet route): step 1/1.</text>
</comment>
<evidence type="ECO:0000313" key="18">
    <source>
        <dbReference type="EMBL" id="SPH25084.1"/>
    </source>
</evidence>